<evidence type="ECO:0000313" key="1">
    <source>
        <dbReference type="EMBL" id="MXQ53607.1"/>
    </source>
</evidence>
<comment type="caution">
    <text evidence="1">The sequence shown here is derived from an EMBL/GenBank/DDBJ whole genome shotgun (WGS) entry which is preliminary data.</text>
</comment>
<dbReference type="InterPro" id="IPR027417">
    <property type="entry name" value="P-loop_NTPase"/>
</dbReference>
<dbReference type="Gene3D" id="3.40.50.300">
    <property type="entry name" value="P-loop containing nucleotide triphosphate hydrolases"/>
    <property type="match status" value="1"/>
</dbReference>
<evidence type="ECO:0000313" key="2">
    <source>
        <dbReference type="Proteomes" id="UP000430692"/>
    </source>
</evidence>
<dbReference type="RefSeq" id="WP_160800965.1">
    <property type="nucleotide sequence ID" value="NZ_WUUL01000004.1"/>
</dbReference>
<organism evidence="1 2">
    <name type="scientific">Shimazuella alba</name>
    <dbReference type="NCBI Taxonomy" id="2690964"/>
    <lineage>
        <taxon>Bacteria</taxon>
        <taxon>Bacillati</taxon>
        <taxon>Bacillota</taxon>
        <taxon>Bacilli</taxon>
        <taxon>Bacillales</taxon>
        <taxon>Thermoactinomycetaceae</taxon>
        <taxon>Shimazuella</taxon>
    </lineage>
</organism>
<protein>
    <submittedName>
        <fullName evidence="1">Uncharacterized protein</fullName>
    </submittedName>
</protein>
<name>A0A6I4VPP1_9BACL</name>
<dbReference type="Proteomes" id="UP000430692">
    <property type="component" value="Unassembled WGS sequence"/>
</dbReference>
<sequence length="251" mass="29513">MELGTKSKVKILPPFITDRWVIFTSGNIAAGKDQAGMMIRNDLWYRFGLTSIEIDPDGQFPEGWDTTSNPMDHFTSNRERTRELFLFALDNPVSGRVIIFQSGGATLDGEFGRRTMVEEALKRGYRVLHLLLDTPADVCRERNENRRLAGKRYTPQEEFDRCVENVTKNFELLSPDRFGDGSNFPKGELYNTGMRLRYINVKKYQIVRHTGRVVTVHYHWDRATNDPYLTRWNYFKEFWTYLKRMFKKTNK</sequence>
<dbReference type="EMBL" id="WUUL01000004">
    <property type="protein sequence ID" value="MXQ53607.1"/>
    <property type="molecule type" value="Genomic_DNA"/>
</dbReference>
<dbReference type="AlphaFoldDB" id="A0A6I4VPP1"/>
<reference evidence="1 2" key="1">
    <citation type="submission" date="2019-12" db="EMBL/GenBank/DDBJ databases">
        <title>Whole-genome analyses of novel actinobacteria.</title>
        <authorList>
            <person name="Sahin N."/>
            <person name="Saygin H."/>
        </authorList>
    </citation>
    <scope>NUCLEOTIDE SEQUENCE [LARGE SCALE GENOMIC DNA]</scope>
    <source>
        <strain evidence="1 2">KC615</strain>
    </source>
</reference>
<gene>
    <name evidence="1" type="ORF">GSM42_07665</name>
</gene>
<accession>A0A6I4VPP1</accession>
<keyword evidence="2" id="KW-1185">Reference proteome</keyword>
<dbReference type="SUPFAM" id="SSF52540">
    <property type="entry name" value="P-loop containing nucleoside triphosphate hydrolases"/>
    <property type="match status" value="1"/>
</dbReference>
<proteinExistence type="predicted"/>